<evidence type="ECO:0000256" key="2">
    <source>
        <dbReference type="ARBA" id="ARBA00022528"/>
    </source>
</evidence>
<dbReference type="GO" id="GO:0005524">
    <property type="term" value="F:ATP binding"/>
    <property type="evidence" value="ECO:0007669"/>
    <property type="project" value="UniProtKB-UniRule"/>
</dbReference>
<dbReference type="Pfam" id="PF01411">
    <property type="entry name" value="tRNA-synt_2c"/>
    <property type="match status" value="4"/>
</dbReference>
<dbReference type="FunFam" id="3.10.310.40:FF:000001">
    <property type="entry name" value="Alanine--tRNA ligase"/>
    <property type="match status" value="2"/>
</dbReference>
<keyword evidence="16" id="KW-0175">Coiled coil</keyword>
<dbReference type="NCBIfam" id="TIGR00344">
    <property type="entry name" value="alaS"/>
    <property type="match status" value="2"/>
</dbReference>
<dbReference type="GO" id="GO:0005829">
    <property type="term" value="C:cytosol"/>
    <property type="evidence" value="ECO:0007669"/>
    <property type="project" value="TreeGrafter"/>
</dbReference>
<dbReference type="SUPFAM" id="SSF101353">
    <property type="entry name" value="Putative anticodon-binding domain of alanyl-tRNA synthetase (AlaRS)"/>
    <property type="match status" value="2"/>
</dbReference>
<keyword evidence="7 15" id="KW-0547">Nucleotide-binding</keyword>
<dbReference type="InterPro" id="IPR018163">
    <property type="entry name" value="Thr/Ala-tRNA-synth_IIc_edit"/>
</dbReference>
<keyword evidence="14 15" id="KW-0030">Aminoacyl-tRNA synthetase</keyword>
<dbReference type="GO" id="GO:0005739">
    <property type="term" value="C:mitochondrion"/>
    <property type="evidence" value="ECO:0007669"/>
    <property type="project" value="UniProtKB-SubCell"/>
</dbReference>
<keyword evidence="5 15" id="KW-0934">Plastid</keyword>
<dbReference type="Gene3D" id="3.30.980.10">
    <property type="entry name" value="Threonyl-trna Synthetase, Chain A, domain 2"/>
    <property type="match status" value="2"/>
</dbReference>
<keyword evidence="12" id="KW-0809">Transit peptide</keyword>
<reference evidence="18" key="1">
    <citation type="submission" date="2022-08" db="EMBL/GenBank/DDBJ databases">
        <authorList>
            <person name="Gutierrez-Valencia J."/>
        </authorList>
    </citation>
    <scope>NUCLEOTIDE SEQUENCE</scope>
</reference>
<dbReference type="SUPFAM" id="SSF50447">
    <property type="entry name" value="Translation proteins"/>
    <property type="match status" value="2"/>
</dbReference>
<dbReference type="InterPro" id="IPR027522">
    <property type="entry name" value="Ala_tRNA_synth_plant"/>
</dbReference>
<keyword evidence="13 15" id="KW-0496">Mitochondrion</keyword>
<dbReference type="FunFam" id="2.40.30.130:FF:000007">
    <property type="entry name" value="Probable alanine--tRNA ligase, chloroplastic"/>
    <property type="match status" value="2"/>
</dbReference>
<evidence type="ECO:0000256" key="15">
    <source>
        <dbReference type="HAMAP-Rule" id="MF_03134"/>
    </source>
</evidence>
<comment type="domain">
    <text evidence="15">Consists of three domains; the N-terminal catalytic domain, the editing domain and the C-terminal C-Ala domain. The editing domain removes incorrectly charged amino acids, while the C-Ala domain, along with tRNA(Ala), serves as a bridge to cooperatively bring together the editing and aminoacylation centers thus stimulating deacylation of misacylated tRNAs.</text>
</comment>
<comment type="subcellular location">
    <subcellularLocation>
        <location evidence="15">Plastid</location>
        <location evidence="15">Chloroplast</location>
    </subcellularLocation>
    <subcellularLocation>
        <location evidence="15">Mitochondrion</location>
    </subcellularLocation>
</comment>
<dbReference type="GO" id="GO:0006419">
    <property type="term" value="P:alanyl-tRNA aminoacylation"/>
    <property type="evidence" value="ECO:0007669"/>
    <property type="project" value="UniProtKB-UniRule"/>
</dbReference>
<dbReference type="Gene3D" id="3.30.54.20">
    <property type="match status" value="2"/>
</dbReference>
<dbReference type="EMBL" id="CAMGYJ010000008">
    <property type="protein sequence ID" value="CAI0469046.1"/>
    <property type="molecule type" value="Genomic_DNA"/>
</dbReference>
<keyword evidence="11 15" id="KW-0648">Protein biosynthesis</keyword>
<name>A0AAV0PFG2_9ROSI</name>
<keyword evidence="9 15" id="KW-0067">ATP-binding</keyword>
<evidence type="ECO:0000256" key="9">
    <source>
        <dbReference type="ARBA" id="ARBA00022840"/>
    </source>
</evidence>
<dbReference type="PANTHER" id="PTHR11777">
    <property type="entry name" value="ALANYL-TRNA SYNTHETASE"/>
    <property type="match status" value="1"/>
</dbReference>
<keyword evidence="10 15" id="KW-0694">RNA-binding</keyword>
<feature type="domain" description="Alanyl-transfer RNA synthetases family profile" evidence="17">
    <location>
        <begin position="90"/>
        <end position="857"/>
    </location>
</feature>
<feature type="domain" description="Alanyl-transfer RNA synthetases family profile" evidence="17">
    <location>
        <begin position="1056"/>
        <end position="1733"/>
    </location>
</feature>
<comment type="catalytic activity">
    <reaction evidence="15">
        <text>tRNA(Ala) + L-alanine + ATP = L-alanyl-tRNA(Ala) + AMP + diphosphate</text>
        <dbReference type="Rhea" id="RHEA:12540"/>
        <dbReference type="Rhea" id="RHEA-COMP:9657"/>
        <dbReference type="Rhea" id="RHEA-COMP:9923"/>
        <dbReference type="ChEBI" id="CHEBI:30616"/>
        <dbReference type="ChEBI" id="CHEBI:33019"/>
        <dbReference type="ChEBI" id="CHEBI:57972"/>
        <dbReference type="ChEBI" id="CHEBI:78442"/>
        <dbReference type="ChEBI" id="CHEBI:78497"/>
        <dbReference type="ChEBI" id="CHEBI:456215"/>
        <dbReference type="EC" id="6.1.1.7"/>
    </reaction>
</comment>
<organism evidence="18 19">
    <name type="scientific">Linum tenue</name>
    <dbReference type="NCBI Taxonomy" id="586396"/>
    <lineage>
        <taxon>Eukaryota</taxon>
        <taxon>Viridiplantae</taxon>
        <taxon>Streptophyta</taxon>
        <taxon>Embryophyta</taxon>
        <taxon>Tracheophyta</taxon>
        <taxon>Spermatophyta</taxon>
        <taxon>Magnoliopsida</taxon>
        <taxon>eudicotyledons</taxon>
        <taxon>Gunneridae</taxon>
        <taxon>Pentapetalae</taxon>
        <taxon>rosids</taxon>
        <taxon>fabids</taxon>
        <taxon>Malpighiales</taxon>
        <taxon>Linaceae</taxon>
        <taxon>Linum</taxon>
    </lineage>
</organism>
<dbReference type="HAMAP" id="MF_03134">
    <property type="entry name" value="Ala_tRNA_synth_plantC"/>
    <property type="match status" value="1"/>
</dbReference>
<evidence type="ECO:0000256" key="7">
    <source>
        <dbReference type="ARBA" id="ARBA00022741"/>
    </source>
</evidence>
<dbReference type="GO" id="GO:0002161">
    <property type="term" value="F:aminoacyl-tRNA deacylase activity"/>
    <property type="evidence" value="ECO:0007669"/>
    <property type="project" value="TreeGrafter"/>
</dbReference>
<accession>A0AAV0PFG2</accession>
<feature type="binding site" evidence="15">
    <location>
        <position position="818"/>
    </location>
    <ligand>
        <name>Zn(2+)</name>
        <dbReference type="ChEBI" id="CHEBI:29105"/>
    </ligand>
</feature>
<dbReference type="PROSITE" id="PS50860">
    <property type="entry name" value="AA_TRNA_LIGASE_II_ALA"/>
    <property type="match status" value="2"/>
</dbReference>
<evidence type="ECO:0000313" key="18">
    <source>
        <dbReference type="EMBL" id="CAI0469046.1"/>
    </source>
</evidence>
<dbReference type="Gene3D" id="6.10.250.550">
    <property type="match status" value="2"/>
</dbReference>
<dbReference type="Pfam" id="PF07973">
    <property type="entry name" value="tRNA_SAD"/>
    <property type="match status" value="2"/>
</dbReference>
<dbReference type="PANTHER" id="PTHR11777:SF9">
    <property type="entry name" value="ALANINE--TRNA LIGASE, CYTOPLASMIC"/>
    <property type="match status" value="1"/>
</dbReference>
<keyword evidence="19" id="KW-1185">Reference proteome</keyword>
<sequence length="1911" mass="210126">MAGPPKLCSSIHGGKSLFPFPASSSSLLAKPIFPLNAYTGSALSTGGLSCRHGLWRRAGGLKCRATSTPASVQPVTDGVVVEDKSKENLVSGDSIRRRFIDFYASRGHKVLPSSSLVPDDPTVLLTIAGMLQFKPIFLGKAPREFPRATTSQKCIRTNDVENVGRTSRHHTFFEMLGNFSFGDYFKREAIKWAWELSIEEFGLPADSVWISIYEDDDETFKIWHEEVGVPVERIKRMGAEDNFWTSGPTGPCGPCTELYFDFHPEKGIGEVVCISLILKSYYLFHCLPGNVGVGGTCLLVPFHFLWFLSPLNVDLQDLGDDSRFIEFYNLVFMQYNRKDDGSLEPLKQQNIDTGLGLERLARILQKVPNNYETDLIYPIIQKASELANVPYHGADDKKKMQLKIIGDHMRAIVYLLSDGVLPSNVGRGYVARRLIRRAVRTGRLLGIKGDCKGNIEGAFLPAIAETVIEMSTSIDPEVKVRASRIIGELQREELRFVLTLERGEKLLEQMLSEALSSAKKIGRSSCLSGNDLFLLYDTYGFPVEITTEVAEEKGVEIDMEGFYVEMENQRRQSQAAHNVVKLDVENGGDLAEMVADTEFLGYDTLSTKAIVQSLLLNGKPVLQVSEGNEVEVLLNKTPFYAESGGQIGDRGYLYITEDQSERTAVVQIQDVKKSLGSVFVHKGTIKEGVLEVGKEVEANVDPKLRQRAKVHHTATHLLQSALKKVIGEETSQAGSLVAFDRLRFDFNFHRPLVDNELDEIERLINGWIGDATLLHTKVLPLTDAKKAGAIAMFGEKYGEEVRVVEVPGVSMELCGGTHVNNTSEIRAFKIISEQGIASGIRRIEAVAGEAYIEYINGRDSQLRRLCSTLKVKAEEVTTRVDNLLEELRAARNEVSTLRAKAAVYKASIIASKVVSIEASSPIRVLVENMDDVDAESLKSAAEYLVDSLQDPAAVVLGSTPDEGKVSLVAAFSPGVVKLGVQAGKFIGPIAKLCGGGGGGRPNFAQAGGRQPENLSSALEKARTDLLSVLTEKSKQVTSVEDLAATQITMKATENLVSGDSIRRRFIDFYASRGHKVLRSSSLVSDDPTVLLTIAGMLQFKPIFLGKVPRAFPRATTAQKCIRTNDVENVGRTSRHHTFFEMLGNFSFGDYFKREAIGWAWELSIEEFGLPADRVWISVYEDDDEAFKIWHEEDLEDDSRFLEFYNLVFMQYNRKDDGSLEPLKQQNIDTGLGLERLARILQKVPNNYETDLVYPIIQKASELAAVSYHDADDKKKMQLKIIGDHTRAIVYLLSDGVLPSNVGRGYVVRQLIRRAVRTGWLLGIKGNCKGNIEGAFLPAIAQTVIEMSTAIDPEVKARASRIIGELQREELRFVQTLERGEKLLELKLAEALSCAKQSERSPCLLGNDVFLLYATYGYPVEITTEVAIEKGVEIDREGFDIEMEEHRRQSQANHNIVKLGVENGGDLAEKVADTEFLGYDTLSTKAMVQSLFVNGKPMLQVSEGNEVEILLDKTPFYAESGGQIGDQGSLYVTGDQREWTAVVQIQDVKKSLGSVFVHKGTIKEGILEVGKEVEATVDPKLRQRAKVHHTATHLLQSALKKVIGEETSQAGSLVAFDRLRFDFNFHRPLVDGELDEIERLINGWIGDAILLQTKVLPMTDAKKAGAIAMFGEKYGEEVRVVEVPGVSMELCGGTHVNCTSEIRAFKIVSEQGIASGIRRIEAVAGEAYIEYTNGRDSQLRRLGSTLNVKTDEVTTRVGNLLKELQAARNEVSALRAKAAVYQASVISSKVVSIEASTPIRVLVENMDDVDAASLKVAAEYLVEKLQDPAAVVLGSAPDEGKVSLVAAFSPGVVKLGVQAGKFIGPMAKLCGGGGGGRPNFAQAGGRKPENLSSALEKARTDLLSVLTEKSGQ</sequence>
<keyword evidence="3 15" id="KW-0820">tRNA-binding</keyword>
<dbReference type="InterPro" id="IPR045864">
    <property type="entry name" value="aa-tRNA-synth_II/BPL/LPL"/>
</dbReference>
<dbReference type="InterPro" id="IPR023033">
    <property type="entry name" value="Ala_tRNA_ligase_euk/bac"/>
</dbReference>
<dbReference type="InterPro" id="IPR003156">
    <property type="entry name" value="DHHA1_dom"/>
</dbReference>
<gene>
    <name evidence="18" type="ORF">LITE_LOCUS38029</name>
</gene>
<keyword evidence="8 15" id="KW-0862">Zinc</keyword>
<dbReference type="Gene3D" id="3.10.310.40">
    <property type="match status" value="2"/>
</dbReference>
<feature type="binding site" evidence="15">
    <location>
        <position position="716"/>
    </location>
    <ligand>
        <name>Zn(2+)</name>
        <dbReference type="ChEBI" id="CHEBI:29105"/>
    </ligand>
</feature>
<dbReference type="InterPro" id="IPR009000">
    <property type="entry name" value="Transl_B-barrel_sf"/>
</dbReference>
<dbReference type="InterPro" id="IPR018162">
    <property type="entry name" value="Ala-tRNA-ligase_IIc_anticod-bd"/>
</dbReference>
<keyword evidence="4 15" id="KW-0436">Ligase</keyword>
<evidence type="ECO:0000256" key="13">
    <source>
        <dbReference type="ARBA" id="ARBA00023128"/>
    </source>
</evidence>
<dbReference type="GO" id="GO:0004813">
    <property type="term" value="F:alanine-tRNA ligase activity"/>
    <property type="evidence" value="ECO:0007669"/>
    <property type="project" value="UniProtKB-UniRule"/>
</dbReference>
<evidence type="ECO:0000256" key="12">
    <source>
        <dbReference type="ARBA" id="ARBA00022946"/>
    </source>
</evidence>
<keyword evidence="2 15" id="KW-0150">Chloroplast</keyword>
<feature type="binding site" evidence="15">
    <location>
        <position position="712"/>
    </location>
    <ligand>
        <name>Zn(2+)</name>
        <dbReference type="ChEBI" id="CHEBI:29105"/>
    </ligand>
</feature>
<dbReference type="Proteomes" id="UP001154282">
    <property type="component" value="Unassembled WGS sequence"/>
</dbReference>
<dbReference type="Gene3D" id="3.30.930.10">
    <property type="entry name" value="Bira Bifunctional Protein, Domain 2"/>
    <property type="match status" value="3"/>
</dbReference>
<dbReference type="HAMAP" id="MF_00036_B">
    <property type="entry name" value="Ala_tRNA_synth_B"/>
    <property type="match status" value="2"/>
</dbReference>
<evidence type="ECO:0000259" key="17">
    <source>
        <dbReference type="PROSITE" id="PS50860"/>
    </source>
</evidence>
<keyword evidence="6 15" id="KW-0479">Metal-binding</keyword>
<comment type="subunit">
    <text evidence="15">Monomer.</text>
</comment>
<evidence type="ECO:0000256" key="14">
    <source>
        <dbReference type="ARBA" id="ARBA00023146"/>
    </source>
</evidence>
<dbReference type="InterPro" id="IPR018165">
    <property type="entry name" value="Ala-tRNA-synth_IIc_core"/>
</dbReference>
<evidence type="ECO:0000256" key="6">
    <source>
        <dbReference type="ARBA" id="ARBA00022723"/>
    </source>
</evidence>
<evidence type="ECO:0000256" key="16">
    <source>
        <dbReference type="SAM" id="Coils"/>
    </source>
</evidence>
<feature type="coiled-coil region" evidence="16">
    <location>
        <begin position="1756"/>
        <end position="1783"/>
    </location>
</feature>
<feature type="binding site" evidence="15">
    <location>
        <position position="814"/>
    </location>
    <ligand>
        <name>Zn(2+)</name>
        <dbReference type="ChEBI" id="CHEBI:29105"/>
    </ligand>
</feature>
<dbReference type="Pfam" id="PF02272">
    <property type="entry name" value="DHHA1"/>
    <property type="match status" value="2"/>
</dbReference>
<feature type="coiled-coil region" evidence="16">
    <location>
        <begin position="866"/>
        <end position="900"/>
    </location>
</feature>
<dbReference type="PRINTS" id="PR00980">
    <property type="entry name" value="TRNASYNTHALA"/>
</dbReference>
<comment type="cofactor">
    <cofactor evidence="15">
        <name>Zn(2+)</name>
        <dbReference type="ChEBI" id="CHEBI:29105"/>
    </cofactor>
    <text evidence="15">Binds 1 zinc ion per subunit.</text>
</comment>
<evidence type="ECO:0000256" key="3">
    <source>
        <dbReference type="ARBA" id="ARBA00022555"/>
    </source>
</evidence>
<evidence type="ECO:0000256" key="5">
    <source>
        <dbReference type="ARBA" id="ARBA00022640"/>
    </source>
</evidence>
<dbReference type="GO" id="GO:0008270">
    <property type="term" value="F:zinc ion binding"/>
    <property type="evidence" value="ECO:0007669"/>
    <property type="project" value="UniProtKB-UniRule"/>
</dbReference>
<evidence type="ECO:0000256" key="1">
    <source>
        <dbReference type="ARBA" id="ARBA00008429"/>
    </source>
</evidence>
<comment type="function">
    <text evidence="15">Catalyzes the attachment of alanine to tRNA(Ala) in a two-step reaction: alanine is first activated by ATP to form Ala-AMP and then transferred to the acceptor end of tRNA(Ala). Also edits incorrectly charged tRNA(Ala) via its editing domain.</text>
</comment>
<proteinExistence type="inferred from homology"/>
<dbReference type="Gene3D" id="2.40.30.130">
    <property type="match status" value="2"/>
</dbReference>
<evidence type="ECO:0000313" key="19">
    <source>
        <dbReference type="Proteomes" id="UP001154282"/>
    </source>
</evidence>
<dbReference type="FunFam" id="3.30.980.10:FF:000004">
    <property type="entry name" value="Alanine--tRNA ligase, cytoplasmic"/>
    <property type="match status" value="2"/>
</dbReference>
<dbReference type="SUPFAM" id="SSF55186">
    <property type="entry name" value="ThrRS/AlaRS common domain"/>
    <property type="match status" value="2"/>
</dbReference>
<dbReference type="GO" id="GO:0000049">
    <property type="term" value="F:tRNA binding"/>
    <property type="evidence" value="ECO:0007669"/>
    <property type="project" value="UniProtKB-KW"/>
</dbReference>
<dbReference type="CDD" id="cd00673">
    <property type="entry name" value="AlaRS_core"/>
    <property type="match status" value="2"/>
</dbReference>
<evidence type="ECO:0000256" key="10">
    <source>
        <dbReference type="ARBA" id="ARBA00022884"/>
    </source>
</evidence>
<dbReference type="InterPro" id="IPR018164">
    <property type="entry name" value="Ala-tRNA-synth_IIc_N"/>
</dbReference>
<dbReference type="FunFam" id="3.30.54.20:FF:000001">
    <property type="entry name" value="Alanine--tRNA ligase"/>
    <property type="match status" value="2"/>
</dbReference>
<dbReference type="InterPro" id="IPR002318">
    <property type="entry name" value="Ala-tRNA-lgiase_IIc"/>
</dbReference>
<evidence type="ECO:0000256" key="11">
    <source>
        <dbReference type="ARBA" id="ARBA00022917"/>
    </source>
</evidence>
<dbReference type="GO" id="GO:0009507">
    <property type="term" value="C:chloroplast"/>
    <property type="evidence" value="ECO:0007669"/>
    <property type="project" value="UniProtKB-SubCell"/>
</dbReference>
<dbReference type="SUPFAM" id="SSF55681">
    <property type="entry name" value="Class II aaRS and biotin synthetases"/>
    <property type="match status" value="2"/>
</dbReference>
<dbReference type="EC" id="6.1.1.7" evidence="15"/>
<dbReference type="InterPro" id="IPR050058">
    <property type="entry name" value="Ala-tRNA_ligase"/>
</dbReference>
<comment type="caution">
    <text evidence="18">The sequence shown here is derived from an EMBL/GenBank/DDBJ whole genome shotgun (WGS) entry which is preliminary data.</text>
</comment>
<evidence type="ECO:0000256" key="4">
    <source>
        <dbReference type="ARBA" id="ARBA00022598"/>
    </source>
</evidence>
<protein>
    <recommendedName>
        <fullName evidence="15">Probable alanine--tRNA ligase, chloroplastic</fullName>
        <ecNumber evidence="15">6.1.1.7</ecNumber>
    </recommendedName>
    <alternativeName>
        <fullName evidence="15">Alanyl-tRNA synthetase</fullName>
        <shortName evidence="15">AlaRS</shortName>
    </alternativeName>
</protein>
<dbReference type="SMART" id="SM00863">
    <property type="entry name" value="tRNA_SAD"/>
    <property type="match status" value="2"/>
</dbReference>
<comment type="similarity">
    <text evidence="1">Belongs to the class-II aminoacyl-tRNA synthetase family. Alax-L subfamily.</text>
</comment>
<dbReference type="InterPro" id="IPR012947">
    <property type="entry name" value="tRNA_SAD"/>
</dbReference>
<evidence type="ECO:0000256" key="8">
    <source>
        <dbReference type="ARBA" id="ARBA00022833"/>
    </source>
</evidence>